<dbReference type="InParanoid" id="A0A7M7HG47"/>
<evidence type="ECO:0000256" key="1">
    <source>
        <dbReference type="ARBA" id="ARBA00003767"/>
    </source>
</evidence>
<proteinExistence type="predicted"/>
<dbReference type="InterPro" id="IPR041697">
    <property type="entry name" value="Znf-C2H2_11"/>
</dbReference>
<keyword evidence="5 11" id="KW-0863">Zinc-finger</keyword>
<evidence type="ECO:0000256" key="3">
    <source>
        <dbReference type="ARBA" id="ARBA00022723"/>
    </source>
</evidence>
<evidence type="ECO:0000256" key="5">
    <source>
        <dbReference type="ARBA" id="ARBA00022771"/>
    </source>
</evidence>
<accession>A0A7M7HG47</accession>
<evidence type="ECO:0000256" key="9">
    <source>
        <dbReference type="ARBA" id="ARBA00023163"/>
    </source>
</evidence>
<evidence type="ECO:0000256" key="7">
    <source>
        <dbReference type="ARBA" id="ARBA00023015"/>
    </source>
</evidence>
<dbReference type="KEGG" id="spu:100888705"/>
<keyword evidence="9" id="KW-0804">Transcription</keyword>
<dbReference type="GO" id="GO:0008270">
    <property type="term" value="F:zinc ion binding"/>
    <property type="evidence" value="ECO:0007669"/>
    <property type="project" value="UniProtKB-KW"/>
</dbReference>
<reference evidence="14" key="2">
    <citation type="submission" date="2021-01" db="UniProtKB">
        <authorList>
            <consortium name="EnsemblMetazoa"/>
        </authorList>
    </citation>
    <scope>IDENTIFICATION</scope>
</reference>
<evidence type="ECO:0000256" key="6">
    <source>
        <dbReference type="ARBA" id="ARBA00022833"/>
    </source>
</evidence>
<keyword evidence="3" id="KW-0479">Metal-binding</keyword>
<dbReference type="GO" id="GO:0005634">
    <property type="term" value="C:nucleus"/>
    <property type="evidence" value="ECO:0000318"/>
    <property type="project" value="GO_Central"/>
</dbReference>
<dbReference type="OMA" id="IPKVHKC"/>
<feature type="region of interest" description="Disordered" evidence="12">
    <location>
        <begin position="876"/>
        <end position="913"/>
    </location>
</feature>
<feature type="domain" description="C2H2-type" evidence="13">
    <location>
        <begin position="922"/>
        <end position="944"/>
    </location>
</feature>
<dbReference type="InterPro" id="IPR057356">
    <property type="entry name" value="Znf-C2H2_ZNF592"/>
</dbReference>
<feature type="region of interest" description="Disordered" evidence="12">
    <location>
        <begin position="195"/>
        <end position="232"/>
    </location>
</feature>
<comment type="subcellular location">
    <subcellularLocation>
        <location evidence="2">Nucleus</location>
    </subcellularLocation>
</comment>
<dbReference type="FunCoup" id="A0A7M7HG47">
    <property type="interactions" value="559"/>
</dbReference>
<evidence type="ECO:0000256" key="10">
    <source>
        <dbReference type="ARBA" id="ARBA00023242"/>
    </source>
</evidence>
<sequence length="1022" mass="114806">MADIVEEQMGDILSAFGIPDLAKHIFPIPLPPLDDEDDDNEVKEKPKDESKENHPKEDKPKEKEGEGEKEGEEEADKEKDASDAAMDVDKSGKDGDGKDKVTKSTGEEEIKDDQGSIEEDAAMETDEGTDSSAAVSQNEDEAPSQDGKTETSTEQPQKDIPDLGLKQSVASLHEGETTNQESSLIKQLLKSTSKPVMTSRLQDDLPPPDASFGVPEEPDVEEPPLESLTSTDDFNSFLDRCKENRELMGMKIAIMGRASCVSTYQCPNLTEEQMKVLDMGKEIFQCPGCNDTYLFKASLDAHLDRRTVLVTFRCKWCTGRQNLVFYNKCTFLAHLHNHDATESEIEKVKLQASISPVNALDCFKIFTKLTAPVKMDAASKPTVKKSSIPSNTPHLKSQSLVSLQATSKSPHALINQGNTTKREAITMFPNNMDKVIHLDKLSSFVCMGCKRRYERLSHLRAHLDRPHPEPSTPGYKGPLQQCTICKLVVANACKLIMHNIIHTAEIKTPIPCPECGCLFTDLKSLLIHQNDGCLHWMTRPLFKCSFCTKYATTFQGLIKHFEQNHVEVFFKCPLCQLAFRNNQSASEHSLQVHKLTTVTYSLLRKCPFCKSVYSERGMLSNHFDCHYQAGLIKIEKFVFSCPLCSKPFDFGRTLRKHLADEHGRSSSNMFNCDLCLCSFSTIDSVMHHRNVCAMKPKIKISTKPAQPEEKNAAQPTNKPVVCGECGDMIPNMNTVQKHMFEKHKDKMEMNLAGLKKKQEVTTVAKDKIEAIKPKGTEELVKTPVVAKREAPLIVERFTDLKCGKCQFMRRDRLLFEKHILGHKTEDSLSQCHQCGLCFTVEGSLKKHLFIKHRIKNMALFNSFYEDHMPKWEEDMKKKKVEEKEKESTRSEINEENEGKTKVPAEAKDEKMEEEKVDETSLFKCKVCKVEFENDKALTVHARSHGLAYLQHTLTKSPEKAVRMQVSKPAASPIKMEERSPDVADKPEIKPIVPPSVKGTIPSDTDSSISSEDISSIDGQNGD</sequence>
<dbReference type="Pfam" id="PF00096">
    <property type="entry name" value="zf-C2H2"/>
    <property type="match status" value="1"/>
</dbReference>
<dbReference type="PROSITE" id="PS50157">
    <property type="entry name" value="ZINC_FINGER_C2H2_2"/>
    <property type="match status" value="4"/>
</dbReference>
<feature type="domain" description="C2H2-type" evidence="13">
    <location>
        <begin position="510"/>
        <end position="540"/>
    </location>
</feature>
<name>A0A7M7HG47_STRPU</name>
<dbReference type="PANTHER" id="PTHR47222">
    <property type="entry name" value="ZINC FINGER PROTEIN 532-RELATED"/>
    <property type="match status" value="1"/>
</dbReference>
<dbReference type="InterPro" id="IPR036236">
    <property type="entry name" value="Znf_C2H2_sf"/>
</dbReference>
<evidence type="ECO:0000259" key="13">
    <source>
        <dbReference type="PROSITE" id="PS50157"/>
    </source>
</evidence>
<evidence type="ECO:0000256" key="12">
    <source>
        <dbReference type="SAM" id="MobiDB-lite"/>
    </source>
</evidence>
<feature type="compositionally biased region" description="Acidic residues" evidence="12">
    <location>
        <begin position="115"/>
        <end position="129"/>
    </location>
</feature>
<dbReference type="PANTHER" id="PTHR47222:SF5">
    <property type="entry name" value="LOW QUALITY PROTEIN: ZINC FINGER PROTEIN 532-LIKE"/>
    <property type="match status" value="1"/>
</dbReference>
<dbReference type="InterPro" id="IPR045914">
    <property type="entry name" value="Zn532-like"/>
</dbReference>
<dbReference type="SMART" id="SM00355">
    <property type="entry name" value="ZnF_C2H2"/>
    <property type="match status" value="12"/>
</dbReference>
<dbReference type="SUPFAM" id="SSF57667">
    <property type="entry name" value="beta-beta-alpha zinc fingers"/>
    <property type="match status" value="2"/>
</dbReference>
<keyword evidence="7" id="KW-0805">Transcription regulation</keyword>
<dbReference type="GO" id="GO:0003677">
    <property type="term" value="F:DNA binding"/>
    <property type="evidence" value="ECO:0007669"/>
    <property type="project" value="UniProtKB-KW"/>
</dbReference>
<feature type="region of interest" description="Disordered" evidence="12">
    <location>
        <begin position="966"/>
        <end position="1022"/>
    </location>
</feature>
<protein>
    <recommendedName>
        <fullName evidence="13">C2H2-type domain-containing protein</fullName>
    </recommendedName>
</protein>
<feature type="compositionally biased region" description="Basic and acidic residues" evidence="12">
    <location>
        <begin position="42"/>
        <end position="68"/>
    </location>
</feature>
<dbReference type="Gene3D" id="3.30.160.60">
    <property type="entry name" value="Classic Zinc Finger"/>
    <property type="match status" value="4"/>
</dbReference>
<dbReference type="EnsemblMetazoa" id="XM_011675032">
    <property type="protein sequence ID" value="XP_011673334"/>
    <property type="gene ID" value="LOC100888705"/>
</dbReference>
<dbReference type="InterPro" id="IPR013087">
    <property type="entry name" value="Znf_C2H2_type"/>
</dbReference>
<evidence type="ECO:0000256" key="8">
    <source>
        <dbReference type="ARBA" id="ARBA00023125"/>
    </source>
</evidence>
<dbReference type="GeneID" id="100888705"/>
<organism evidence="14 15">
    <name type="scientific">Strongylocentrotus purpuratus</name>
    <name type="common">Purple sea urchin</name>
    <dbReference type="NCBI Taxonomy" id="7668"/>
    <lineage>
        <taxon>Eukaryota</taxon>
        <taxon>Metazoa</taxon>
        <taxon>Echinodermata</taxon>
        <taxon>Eleutherozoa</taxon>
        <taxon>Echinozoa</taxon>
        <taxon>Echinoidea</taxon>
        <taxon>Euechinoidea</taxon>
        <taxon>Echinacea</taxon>
        <taxon>Camarodonta</taxon>
        <taxon>Echinidea</taxon>
        <taxon>Strongylocentrotidae</taxon>
        <taxon>Strongylocentrotus</taxon>
    </lineage>
</organism>
<reference evidence="15" key="1">
    <citation type="submission" date="2015-02" db="EMBL/GenBank/DDBJ databases">
        <title>Genome sequencing for Strongylocentrotus purpuratus.</title>
        <authorList>
            <person name="Murali S."/>
            <person name="Liu Y."/>
            <person name="Vee V."/>
            <person name="English A."/>
            <person name="Wang M."/>
            <person name="Skinner E."/>
            <person name="Han Y."/>
            <person name="Muzny D.M."/>
            <person name="Worley K.C."/>
            <person name="Gibbs R.A."/>
        </authorList>
    </citation>
    <scope>NUCLEOTIDE SEQUENCE</scope>
</reference>
<feature type="compositionally biased region" description="Basic and acidic residues" evidence="12">
    <location>
        <begin position="147"/>
        <end position="161"/>
    </location>
</feature>
<dbReference type="RefSeq" id="XP_011673334.2">
    <property type="nucleotide sequence ID" value="XM_011675032.2"/>
</dbReference>
<keyword evidence="8" id="KW-0238">DNA-binding</keyword>
<dbReference type="Pfam" id="PF25412">
    <property type="entry name" value="zf-C2H2_ZNF592"/>
    <property type="match status" value="1"/>
</dbReference>
<dbReference type="Proteomes" id="UP000007110">
    <property type="component" value="Unassembled WGS sequence"/>
</dbReference>
<evidence type="ECO:0000256" key="4">
    <source>
        <dbReference type="ARBA" id="ARBA00022737"/>
    </source>
</evidence>
<dbReference type="OrthoDB" id="8856548at2759"/>
<evidence type="ECO:0000256" key="2">
    <source>
        <dbReference type="ARBA" id="ARBA00004123"/>
    </source>
</evidence>
<evidence type="ECO:0000313" key="15">
    <source>
        <dbReference type="Proteomes" id="UP000007110"/>
    </source>
</evidence>
<feature type="compositionally biased region" description="Low complexity" evidence="12">
    <location>
        <begin position="1000"/>
        <end position="1022"/>
    </location>
</feature>
<dbReference type="GO" id="GO:0045944">
    <property type="term" value="P:positive regulation of transcription by RNA polymerase II"/>
    <property type="evidence" value="ECO:0000318"/>
    <property type="project" value="GO_Central"/>
</dbReference>
<comment type="function">
    <text evidence="1">May be involved in transcriptional regulation.</text>
</comment>
<evidence type="ECO:0000256" key="11">
    <source>
        <dbReference type="PROSITE-ProRule" id="PRU00042"/>
    </source>
</evidence>
<feature type="region of interest" description="Disordered" evidence="12">
    <location>
        <begin position="24"/>
        <end position="166"/>
    </location>
</feature>
<keyword evidence="4" id="KW-0677">Repeat</keyword>
<evidence type="ECO:0000313" key="14">
    <source>
        <dbReference type="EnsemblMetazoa" id="XP_011673334"/>
    </source>
</evidence>
<dbReference type="PROSITE" id="PS00028">
    <property type="entry name" value="ZINC_FINGER_C2H2_1"/>
    <property type="match status" value="7"/>
</dbReference>
<keyword evidence="15" id="KW-1185">Reference proteome</keyword>
<dbReference type="AlphaFoldDB" id="A0A7M7HG47"/>
<keyword evidence="6" id="KW-0862">Zinc</keyword>
<keyword evidence="10" id="KW-0539">Nucleus</keyword>
<feature type="compositionally biased region" description="Basic and acidic residues" evidence="12">
    <location>
        <begin position="76"/>
        <end position="114"/>
    </location>
</feature>
<feature type="domain" description="C2H2-type" evidence="13">
    <location>
        <begin position="639"/>
        <end position="667"/>
    </location>
</feature>
<feature type="domain" description="C2H2-type" evidence="13">
    <location>
        <begin position="444"/>
        <end position="472"/>
    </location>
</feature>
<feature type="compositionally biased region" description="Basic and acidic residues" evidence="12">
    <location>
        <begin position="974"/>
        <end position="988"/>
    </location>
</feature>
<dbReference type="Pfam" id="PF16622">
    <property type="entry name" value="zf-C2H2_11"/>
    <property type="match status" value="1"/>
</dbReference>